<comment type="subcellular location">
    <subcellularLocation>
        <location evidence="1 12">Cytoplasm</location>
    </subcellularLocation>
</comment>
<evidence type="ECO:0000256" key="4">
    <source>
        <dbReference type="ARBA" id="ARBA00022490"/>
    </source>
</evidence>
<evidence type="ECO:0000313" key="15">
    <source>
        <dbReference type="Proteomes" id="UP001500449"/>
    </source>
</evidence>
<keyword evidence="8 12" id="KW-0805">Transcription regulation</keyword>
<comment type="PTM">
    <text evidence="12">Upon Fe-S cluster removal intramolecular disulfide bonds are formed.</text>
</comment>
<keyword evidence="10 12" id="KW-1015">Disulfide bond</keyword>
<dbReference type="PANTHER" id="PTHR38839">
    <property type="entry name" value="TRANSCRIPTIONAL REGULATOR WHID-RELATED"/>
    <property type="match status" value="1"/>
</dbReference>
<comment type="PTM">
    <text evidence="12">The Fe-S cluster can be nitrosylated by nitric oxide (NO).</text>
</comment>
<dbReference type="PANTHER" id="PTHR38839:SF5">
    <property type="entry name" value="TRANSCRIPTIONAL REGULATOR WHID"/>
    <property type="match status" value="1"/>
</dbReference>
<reference evidence="14 15" key="1">
    <citation type="journal article" date="2019" name="Int. J. Syst. Evol. Microbiol.">
        <title>The Global Catalogue of Microorganisms (GCM) 10K type strain sequencing project: providing services to taxonomists for standard genome sequencing and annotation.</title>
        <authorList>
            <consortium name="The Broad Institute Genomics Platform"/>
            <consortium name="The Broad Institute Genome Sequencing Center for Infectious Disease"/>
            <person name="Wu L."/>
            <person name="Ma J."/>
        </authorList>
    </citation>
    <scope>NUCLEOTIDE SEQUENCE [LARGE SCALE GENOMIC DNA]</scope>
    <source>
        <strain evidence="14 15">JCM 16009</strain>
    </source>
</reference>
<evidence type="ECO:0000256" key="8">
    <source>
        <dbReference type="ARBA" id="ARBA00023015"/>
    </source>
</evidence>
<evidence type="ECO:0000256" key="11">
    <source>
        <dbReference type="ARBA" id="ARBA00023163"/>
    </source>
</evidence>
<evidence type="ECO:0000313" key="14">
    <source>
        <dbReference type="EMBL" id="GAA1877459.1"/>
    </source>
</evidence>
<keyword evidence="9 12" id="KW-0238">DNA-binding</keyword>
<comment type="similarity">
    <text evidence="2 12">Belongs to the WhiB family.</text>
</comment>
<evidence type="ECO:0000256" key="7">
    <source>
        <dbReference type="ARBA" id="ARBA00023014"/>
    </source>
</evidence>
<evidence type="ECO:0000256" key="5">
    <source>
        <dbReference type="ARBA" id="ARBA00022723"/>
    </source>
</evidence>
<proteinExistence type="inferred from homology"/>
<feature type="binding site" evidence="12">
    <location>
        <position position="57"/>
    </location>
    <ligand>
        <name>[4Fe-4S] cluster</name>
        <dbReference type="ChEBI" id="CHEBI:49883"/>
    </ligand>
</feature>
<organism evidence="14 15">
    <name type="scientific">Pseudonocardia ailaonensis</name>
    <dbReference type="NCBI Taxonomy" id="367279"/>
    <lineage>
        <taxon>Bacteria</taxon>
        <taxon>Bacillati</taxon>
        <taxon>Actinomycetota</taxon>
        <taxon>Actinomycetes</taxon>
        <taxon>Pseudonocardiales</taxon>
        <taxon>Pseudonocardiaceae</taxon>
        <taxon>Pseudonocardia</taxon>
    </lineage>
</organism>
<evidence type="ECO:0000256" key="2">
    <source>
        <dbReference type="ARBA" id="ARBA00006597"/>
    </source>
</evidence>
<feature type="binding site" evidence="12">
    <location>
        <position position="60"/>
    </location>
    <ligand>
        <name>[4Fe-4S] cluster</name>
        <dbReference type="ChEBI" id="CHEBI:49883"/>
    </ligand>
</feature>
<feature type="domain" description="4Fe-4S Wbl-type" evidence="13">
    <location>
        <begin position="26"/>
        <end position="90"/>
    </location>
</feature>
<keyword evidence="15" id="KW-1185">Reference proteome</keyword>
<evidence type="ECO:0000256" key="6">
    <source>
        <dbReference type="ARBA" id="ARBA00023004"/>
    </source>
</evidence>
<name>A0ABN2NNK5_9PSEU</name>
<dbReference type="EMBL" id="BAAAQK010000028">
    <property type="protein sequence ID" value="GAA1877459.1"/>
    <property type="molecule type" value="Genomic_DNA"/>
</dbReference>
<sequence length="104" mass="12000">MVITVADIRRLPGPVAEFYDWQRHGACRGMDSGFFFHPENERGPARTNRERRAKEICAACPVIEQCRRHALEVQEPYGVWGGLSEHERDAIVRDSSRTLRIQHV</sequence>
<dbReference type="Pfam" id="PF02467">
    <property type="entry name" value="Whib"/>
    <property type="match status" value="1"/>
</dbReference>
<comment type="caution">
    <text evidence="14">The sequence shown here is derived from an EMBL/GenBank/DDBJ whole genome shotgun (WGS) entry which is preliminary data.</text>
</comment>
<gene>
    <name evidence="12" type="primary">whiB</name>
    <name evidence="14" type="ORF">GCM10009836_68580</name>
</gene>
<keyword evidence="7 12" id="KW-0411">Iron-sulfur</keyword>
<feature type="binding site" evidence="12">
    <location>
        <position position="66"/>
    </location>
    <ligand>
        <name>[4Fe-4S] cluster</name>
        <dbReference type="ChEBI" id="CHEBI:49883"/>
    </ligand>
</feature>
<protein>
    <recommendedName>
        <fullName evidence="12">Transcriptional regulator WhiB</fullName>
    </recommendedName>
</protein>
<dbReference type="InterPro" id="IPR003482">
    <property type="entry name" value="Whib"/>
</dbReference>
<evidence type="ECO:0000256" key="3">
    <source>
        <dbReference type="ARBA" id="ARBA00022485"/>
    </source>
</evidence>
<dbReference type="HAMAP" id="MF_01479">
    <property type="entry name" value="WhiB"/>
    <property type="match status" value="1"/>
</dbReference>
<evidence type="ECO:0000256" key="10">
    <source>
        <dbReference type="ARBA" id="ARBA00023157"/>
    </source>
</evidence>
<keyword evidence="11 12" id="KW-0804">Transcription</keyword>
<dbReference type="PROSITE" id="PS51674">
    <property type="entry name" value="4FE4S_WBL"/>
    <property type="match status" value="1"/>
</dbReference>
<keyword evidence="6 12" id="KW-0408">Iron</keyword>
<evidence type="ECO:0000256" key="1">
    <source>
        <dbReference type="ARBA" id="ARBA00004496"/>
    </source>
</evidence>
<evidence type="ECO:0000259" key="13">
    <source>
        <dbReference type="PROSITE" id="PS51674"/>
    </source>
</evidence>
<comment type="cofactor">
    <cofactor evidence="12">
        <name>[4Fe-4S] cluster</name>
        <dbReference type="ChEBI" id="CHEBI:49883"/>
    </cofactor>
    <text evidence="12">Binds 1 [4Fe-4S] cluster per subunit. Following nitrosylation of the [4Fe-4S] cluster binds 1 [4Fe-8(NO)] cluster per subunit.</text>
</comment>
<feature type="binding site" evidence="12">
    <location>
        <position position="27"/>
    </location>
    <ligand>
        <name>[4Fe-4S] cluster</name>
        <dbReference type="ChEBI" id="CHEBI:49883"/>
    </ligand>
</feature>
<keyword evidence="5 12" id="KW-0479">Metal-binding</keyword>
<keyword evidence="3 12" id="KW-0004">4Fe-4S</keyword>
<evidence type="ECO:0000256" key="9">
    <source>
        <dbReference type="ARBA" id="ARBA00023125"/>
    </source>
</evidence>
<accession>A0ABN2NNK5</accession>
<dbReference type="InterPro" id="IPR034768">
    <property type="entry name" value="4FE4S_WBL"/>
</dbReference>
<evidence type="ECO:0000256" key="12">
    <source>
        <dbReference type="HAMAP-Rule" id="MF_01479"/>
    </source>
</evidence>
<keyword evidence="4 12" id="KW-0963">Cytoplasm</keyword>
<comment type="function">
    <text evidence="12">Acts as a transcriptional regulator. Probably redox-responsive. The apo- but not holo-form probably binds DNA.</text>
</comment>
<dbReference type="Proteomes" id="UP001500449">
    <property type="component" value="Unassembled WGS sequence"/>
</dbReference>